<dbReference type="RefSeq" id="WP_078484315.1">
    <property type="nucleotide sequence ID" value="NZ_MPRL01000054.1"/>
</dbReference>
<name>A0A1T2L2Q1_9GAMM</name>
<sequence length="113" mass="12338">MFFNISEIDATELANWSGDEAKNIRIIDVRESMEIAQGTIPGAEAMPMSTLGNRLGEIDQERTTVFICRSGARSGQVVSHLAQHGFENVHNLKGGVIGWSRSGFDFVQIAQTA</sequence>
<dbReference type="InterPro" id="IPR001763">
    <property type="entry name" value="Rhodanese-like_dom"/>
</dbReference>
<dbReference type="CDD" id="cd00158">
    <property type="entry name" value="RHOD"/>
    <property type="match status" value="1"/>
</dbReference>
<dbReference type="PANTHER" id="PTHR43031">
    <property type="entry name" value="FAD-DEPENDENT OXIDOREDUCTASE"/>
    <property type="match status" value="1"/>
</dbReference>
<feature type="domain" description="Rhodanese" evidence="1">
    <location>
        <begin position="20"/>
        <end position="108"/>
    </location>
</feature>
<comment type="caution">
    <text evidence="2">The sequence shown here is derived from an EMBL/GenBank/DDBJ whole genome shotgun (WGS) entry which is preliminary data.</text>
</comment>
<protein>
    <recommendedName>
        <fullName evidence="1">Rhodanese domain-containing protein</fullName>
    </recommendedName>
</protein>
<dbReference type="OrthoDB" id="9791096at2"/>
<gene>
    <name evidence="2" type="ORF">BOW53_11860</name>
</gene>
<dbReference type="InterPro" id="IPR036873">
    <property type="entry name" value="Rhodanese-like_dom_sf"/>
</dbReference>
<dbReference type="EMBL" id="MPRL01000054">
    <property type="protein sequence ID" value="OOZ39344.1"/>
    <property type="molecule type" value="Genomic_DNA"/>
</dbReference>
<dbReference type="Pfam" id="PF00581">
    <property type="entry name" value="Rhodanese"/>
    <property type="match status" value="1"/>
</dbReference>
<dbReference type="SMART" id="SM00450">
    <property type="entry name" value="RHOD"/>
    <property type="match status" value="1"/>
</dbReference>
<accession>A0A1T2L2Q1</accession>
<reference evidence="2 3" key="1">
    <citation type="submission" date="2016-11" db="EMBL/GenBank/DDBJ databases">
        <title>Mixed transmission modes and dynamic genome evolution in an obligate animal-bacterial symbiosis.</title>
        <authorList>
            <person name="Russell S.L."/>
            <person name="Corbett-Detig R.B."/>
            <person name="Cavanaugh C.M."/>
        </authorList>
    </citation>
    <scope>NUCLEOTIDE SEQUENCE [LARGE SCALE GENOMIC DNA]</scope>
    <source>
        <strain evidence="2">Sveles-Q1</strain>
    </source>
</reference>
<evidence type="ECO:0000259" key="1">
    <source>
        <dbReference type="PROSITE" id="PS50206"/>
    </source>
</evidence>
<evidence type="ECO:0000313" key="2">
    <source>
        <dbReference type="EMBL" id="OOZ39344.1"/>
    </source>
</evidence>
<dbReference type="Proteomes" id="UP000191110">
    <property type="component" value="Unassembled WGS sequence"/>
</dbReference>
<dbReference type="SUPFAM" id="SSF52821">
    <property type="entry name" value="Rhodanese/Cell cycle control phosphatase"/>
    <property type="match status" value="1"/>
</dbReference>
<dbReference type="AlphaFoldDB" id="A0A1T2L2Q1"/>
<dbReference type="PROSITE" id="PS50206">
    <property type="entry name" value="RHODANESE_3"/>
    <property type="match status" value="1"/>
</dbReference>
<evidence type="ECO:0000313" key="3">
    <source>
        <dbReference type="Proteomes" id="UP000191110"/>
    </source>
</evidence>
<organism evidence="2 3">
    <name type="scientific">Solemya pervernicosa gill symbiont</name>
    <dbReference type="NCBI Taxonomy" id="642797"/>
    <lineage>
        <taxon>Bacteria</taxon>
        <taxon>Pseudomonadati</taxon>
        <taxon>Pseudomonadota</taxon>
        <taxon>Gammaproteobacteria</taxon>
        <taxon>sulfur-oxidizing symbionts</taxon>
    </lineage>
</organism>
<dbReference type="PANTHER" id="PTHR43031:SF17">
    <property type="entry name" value="SULFURTRANSFERASE YTWF-RELATED"/>
    <property type="match status" value="1"/>
</dbReference>
<proteinExistence type="predicted"/>
<dbReference type="InterPro" id="IPR050229">
    <property type="entry name" value="GlpE_sulfurtransferase"/>
</dbReference>
<dbReference type="Gene3D" id="3.40.250.10">
    <property type="entry name" value="Rhodanese-like domain"/>
    <property type="match status" value="1"/>
</dbReference>
<keyword evidence="3" id="KW-1185">Reference proteome</keyword>